<dbReference type="GO" id="GO:0005737">
    <property type="term" value="C:cytoplasm"/>
    <property type="evidence" value="ECO:0007669"/>
    <property type="project" value="TreeGrafter"/>
</dbReference>
<keyword evidence="4" id="KW-1185">Reference proteome</keyword>
<dbReference type="AlphaFoldDB" id="A0A1Y2EPF6"/>
<dbReference type="InterPro" id="IPR008012">
    <property type="entry name" value="Ump1"/>
</dbReference>
<keyword evidence="1" id="KW-0143">Chaperone</keyword>
<dbReference type="Proteomes" id="UP000193467">
    <property type="component" value="Unassembled WGS sequence"/>
</dbReference>
<dbReference type="GO" id="GO:0005634">
    <property type="term" value="C:nucleus"/>
    <property type="evidence" value="ECO:0007669"/>
    <property type="project" value="TreeGrafter"/>
</dbReference>
<sequence length="147" mass="16236">MEPSLHLVPSASNASGSVSIASTANSLGLHDAMRYGTRSLAADVAPKHPLENRLEGWEETQENLQMTLQRSMYGLHAPVRHMMERNIVKQSPLPTSFGGFMRPSNLSLDILMGKDEEINFGDVLTDRVQTAELGDFHTAMEKKMKAL</sequence>
<dbReference type="EMBL" id="MCGR01000048">
    <property type="protein sequence ID" value="ORY73076.1"/>
    <property type="molecule type" value="Genomic_DNA"/>
</dbReference>
<protein>
    <submittedName>
        <fullName evidence="3">Proteasome maturation factor UMP1</fullName>
    </submittedName>
</protein>
<proteinExistence type="inferred from homology"/>
<dbReference type="PANTHER" id="PTHR12828:SF3">
    <property type="entry name" value="PROTEASOME MATURATION PROTEIN"/>
    <property type="match status" value="1"/>
</dbReference>
<comment type="similarity">
    <text evidence="2">Belongs to the POMP/UMP1 family.</text>
</comment>
<dbReference type="InParanoid" id="A0A1Y2EPF6"/>
<reference evidence="3 4" key="1">
    <citation type="submission" date="2016-07" db="EMBL/GenBank/DDBJ databases">
        <title>Pervasive Adenine N6-methylation of Active Genes in Fungi.</title>
        <authorList>
            <consortium name="DOE Joint Genome Institute"/>
            <person name="Mondo S.J."/>
            <person name="Dannebaum R.O."/>
            <person name="Kuo R.C."/>
            <person name="Labutti K."/>
            <person name="Haridas S."/>
            <person name="Kuo A."/>
            <person name="Salamov A."/>
            <person name="Ahrendt S.R."/>
            <person name="Lipzen A."/>
            <person name="Sullivan W."/>
            <person name="Andreopoulos W.B."/>
            <person name="Clum A."/>
            <person name="Lindquist E."/>
            <person name="Daum C."/>
            <person name="Ramamoorthy G.K."/>
            <person name="Gryganskyi A."/>
            <person name="Culley D."/>
            <person name="Magnuson J.K."/>
            <person name="James T.Y."/>
            <person name="O'Malley M.A."/>
            <person name="Stajich J.E."/>
            <person name="Spatafora J.W."/>
            <person name="Visel A."/>
            <person name="Grigoriev I.V."/>
        </authorList>
    </citation>
    <scope>NUCLEOTIDE SEQUENCE [LARGE SCALE GENOMIC DNA]</scope>
    <source>
        <strain evidence="3 4">62-1032</strain>
    </source>
</reference>
<organism evidence="3 4">
    <name type="scientific">Leucosporidium creatinivorum</name>
    <dbReference type="NCBI Taxonomy" id="106004"/>
    <lineage>
        <taxon>Eukaryota</taxon>
        <taxon>Fungi</taxon>
        <taxon>Dikarya</taxon>
        <taxon>Basidiomycota</taxon>
        <taxon>Pucciniomycotina</taxon>
        <taxon>Microbotryomycetes</taxon>
        <taxon>Leucosporidiales</taxon>
        <taxon>Leucosporidium</taxon>
    </lineage>
</organism>
<evidence type="ECO:0000313" key="3">
    <source>
        <dbReference type="EMBL" id="ORY73076.1"/>
    </source>
</evidence>
<accession>A0A1Y2EPF6</accession>
<evidence type="ECO:0000256" key="1">
    <source>
        <dbReference type="ARBA" id="ARBA00023186"/>
    </source>
</evidence>
<dbReference type="Pfam" id="PF05348">
    <property type="entry name" value="UMP1"/>
    <property type="match status" value="1"/>
</dbReference>
<dbReference type="FunCoup" id="A0A1Y2EPF6">
    <property type="interactions" value="321"/>
</dbReference>
<dbReference type="PANTHER" id="PTHR12828">
    <property type="entry name" value="PROTEASOME MATURATION PROTEIN UMP1"/>
    <property type="match status" value="1"/>
</dbReference>
<evidence type="ECO:0000313" key="4">
    <source>
        <dbReference type="Proteomes" id="UP000193467"/>
    </source>
</evidence>
<dbReference type="STRING" id="106004.A0A1Y2EPF6"/>
<dbReference type="GO" id="GO:0000502">
    <property type="term" value="C:proteasome complex"/>
    <property type="evidence" value="ECO:0007669"/>
    <property type="project" value="UniProtKB-KW"/>
</dbReference>
<comment type="caution">
    <text evidence="3">The sequence shown here is derived from an EMBL/GenBank/DDBJ whole genome shotgun (WGS) entry which is preliminary data.</text>
</comment>
<keyword evidence="3" id="KW-0647">Proteasome</keyword>
<dbReference type="GO" id="GO:0043248">
    <property type="term" value="P:proteasome assembly"/>
    <property type="evidence" value="ECO:0007669"/>
    <property type="project" value="InterPro"/>
</dbReference>
<evidence type="ECO:0000256" key="2">
    <source>
        <dbReference type="ARBA" id="ARBA00043974"/>
    </source>
</evidence>
<dbReference type="OrthoDB" id="15001at2759"/>
<gene>
    <name evidence="3" type="ORF">BCR35DRAFT_293908</name>
</gene>
<name>A0A1Y2EPF6_9BASI</name>